<evidence type="ECO:0000256" key="1">
    <source>
        <dbReference type="ARBA" id="ARBA00004651"/>
    </source>
</evidence>
<sequence>MIGQLRKKDFYIVLEQLGLIMIGIGVVTLTPIVVALIYNEPDYLSFIIPSGFSILIGYILRRSLRGKNRRMGLKHAMMIAALAWLWAALIGSLILMNTTHINFLNAYFESMSAWTGSGLSIFTNVEILPRSVLFLRSIEQWIGGLGVVIVVIGILIRPGTAAARLYKSEAREEKIKPSILGTVKTIWWIYIFYTVLGVILYVLAGMSIFDAINNTFTNLSTGGMSVRNDNIGAYNSTLIYIITIFLMFVGGTSFLIHYKALKGKFWDVLKDIQFRAMVLIIAIFSILLILNSTLVPVESIFNVVSAISCTGSSISPLNTMIAWLEYIKLILIACMIIGGAAGSTAGALKIIRVVTALKGIYWDILKAVSPEGSVIPRKISNKLVSDVEIKEATSYAFIYFIFIFISWLVFVAYGYDALNSLYEIVSAQGNVGLSMGIASPTMPQIPQAFMIFNMWIGRLEIIPVLVLIRASLGAFKRF</sequence>
<protein>
    <submittedName>
        <fullName evidence="11">TrkH family potassium uptake protein</fullName>
    </submittedName>
</protein>
<comment type="subcellular location">
    <subcellularLocation>
        <location evidence="1">Cell membrane</location>
        <topology evidence="1">Multi-pass membrane protein</topology>
    </subcellularLocation>
</comment>
<feature type="transmembrane region" description="Helical" evidence="9">
    <location>
        <begin position="43"/>
        <end position="60"/>
    </location>
</feature>
<keyword evidence="6 9" id="KW-1133">Transmembrane helix</keyword>
<dbReference type="EMBL" id="JAPVES010000030">
    <property type="protein sequence ID" value="MCZ3373219.1"/>
    <property type="molecule type" value="Genomic_DNA"/>
</dbReference>
<evidence type="ECO:0000313" key="11">
    <source>
        <dbReference type="EMBL" id="MCZ3373219.1"/>
    </source>
</evidence>
<dbReference type="GO" id="GO:0008324">
    <property type="term" value="F:monoatomic cation transmembrane transporter activity"/>
    <property type="evidence" value="ECO:0007669"/>
    <property type="project" value="InterPro"/>
</dbReference>
<name>A0A9E5A285_9EURY</name>
<organism evidence="11">
    <name type="scientific">Methanobacterium veterum</name>
    <dbReference type="NCBI Taxonomy" id="408577"/>
    <lineage>
        <taxon>Archaea</taxon>
        <taxon>Methanobacteriati</taxon>
        <taxon>Methanobacteriota</taxon>
        <taxon>Methanomada group</taxon>
        <taxon>Methanobacteria</taxon>
        <taxon>Methanobacteriales</taxon>
        <taxon>Methanobacteriaceae</taxon>
        <taxon>Methanobacterium</taxon>
    </lineage>
</organism>
<feature type="transmembrane region" description="Helical" evidence="9">
    <location>
        <begin position="141"/>
        <end position="166"/>
    </location>
</feature>
<dbReference type="PANTHER" id="PTHR32024:SF2">
    <property type="entry name" value="TRK SYSTEM POTASSIUM UPTAKE PROTEIN TRKG-RELATED"/>
    <property type="match status" value="1"/>
</dbReference>
<evidence type="ECO:0000256" key="4">
    <source>
        <dbReference type="ARBA" id="ARBA00022475"/>
    </source>
</evidence>
<evidence type="ECO:0000256" key="5">
    <source>
        <dbReference type="ARBA" id="ARBA00022692"/>
    </source>
</evidence>
<evidence type="ECO:0000313" key="12">
    <source>
        <dbReference type="Proteomes" id="UP001068021"/>
    </source>
</evidence>
<dbReference type="InterPro" id="IPR003445">
    <property type="entry name" value="Cat_transpt"/>
</dbReference>
<feature type="transmembrane region" description="Helical" evidence="9">
    <location>
        <begin position="396"/>
        <end position="415"/>
    </location>
</feature>
<keyword evidence="7" id="KW-0406">Ion transport</keyword>
<feature type="transmembrane region" description="Helical" evidence="9">
    <location>
        <begin position="448"/>
        <end position="468"/>
    </location>
</feature>
<dbReference type="GO" id="GO:0030001">
    <property type="term" value="P:metal ion transport"/>
    <property type="evidence" value="ECO:0007669"/>
    <property type="project" value="UniProtKB-ARBA"/>
</dbReference>
<evidence type="ECO:0000256" key="8">
    <source>
        <dbReference type="ARBA" id="ARBA00023136"/>
    </source>
</evidence>
<keyword evidence="12" id="KW-1185">Reference proteome</keyword>
<evidence type="ECO:0000256" key="6">
    <source>
        <dbReference type="ARBA" id="ARBA00022989"/>
    </source>
</evidence>
<proteinExistence type="inferred from homology"/>
<keyword evidence="4" id="KW-1003">Cell membrane</keyword>
<evidence type="ECO:0000256" key="9">
    <source>
        <dbReference type="SAM" id="Phobius"/>
    </source>
</evidence>
<feature type="transmembrane region" description="Helical" evidence="9">
    <location>
        <begin position="326"/>
        <end position="348"/>
    </location>
</feature>
<dbReference type="AlphaFoldDB" id="A0A9E5A285"/>
<keyword evidence="3" id="KW-0813">Transport</keyword>
<evidence type="ECO:0000256" key="3">
    <source>
        <dbReference type="ARBA" id="ARBA00022448"/>
    </source>
</evidence>
<keyword evidence="5 9" id="KW-0812">Transmembrane</keyword>
<feature type="transmembrane region" description="Helical" evidence="9">
    <location>
        <begin position="72"/>
        <end position="95"/>
    </location>
</feature>
<feature type="transmembrane region" description="Helical" evidence="9">
    <location>
        <begin position="276"/>
        <end position="295"/>
    </location>
</feature>
<keyword evidence="8 9" id="KW-0472">Membrane</keyword>
<evidence type="ECO:0000256" key="2">
    <source>
        <dbReference type="ARBA" id="ARBA00009137"/>
    </source>
</evidence>
<evidence type="ECO:0000256" key="7">
    <source>
        <dbReference type="ARBA" id="ARBA00023065"/>
    </source>
</evidence>
<reference evidence="11" key="1">
    <citation type="submission" date="2022-12" db="EMBL/GenBank/DDBJ databases">
        <title>Reclassification of two methanogenic archaea species isolated from the Kolyma lowland permafrost.</title>
        <authorList>
            <person name="Trubitsyn V.E."/>
            <person name="Rivkina E.M."/>
            <person name="Shcherbakova V.A."/>
        </authorList>
    </citation>
    <scope>NUCLEOTIDE SEQUENCE</scope>
    <source>
        <strain evidence="10">M2</strain>
        <strain evidence="11">MK4</strain>
    </source>
</reference>
<evidence type="ECO:0000313" key="10">
    <source>
        <dbReference type="EMBL" id="MCZ3365468.1"/>
    </source>
</evidence>
<dbReference type="Pfam" id="PF02386">
    <property type="entry name" value="TrkH"/>
    <property type="match status" value="1"/>
</dbReference>
<feature type="transmembrane region" description="Helical" evidence="9">
    <location>
        <begin position="12"/>
        <end position="37"/>
    </location>
</feature>
<comment type="caution">
    <text evidence="11">The sequence shown here is derived from an EMBL/GenBank/DDBJ whole genome shotgun (WGS) entry which is preliminary data.</text>
</comment>
<feature type="transmembrane region" description="Helical" evidence="9">
    <location>
        <begin position="232"/>
        <end position="256"/>
    </location>
</feature>
<comment type="similarity">
    <text evidence="2">Belongs to the TrkH potassium transport family.</text>
</comment>
<dbReference type="EMBL" id="JAPVER010000020">
    <property type="protein sequence ID" value="MCZ3365468.1"/>
    <property type="molecule type" value="Genomic_DNA"/>
</dbReference>
<dbReference type="PANTHER" id="PTHR32024">
    <property type="entry name" value="TRK SYSTEM POTASSIUM UPTAKE PROTEIN TRKG-RELATED"/>
    <property type="match status" value="1"/>
</dbReference>
<dbReference type="Proteomes" id="UP001074446">
    <property type="component" value="Unassembled WGS sequence"/>
</dbReference>
<dbReference type="RefSeq" id="WP_048081618.1">
    <property type="nucleotide sequence ID" value="NZ_JAPVER010000020.1"/>
</dbReference>
<accession>A0A9E5A285</accession>
<dbReference type="Proteomes" id="UP001068021">
    <property type="component" value="Unassembled WGS sequence"/>
</dbReference>
<feature type="transmembrane region" description="Helical" evidence="9">
    <location>
        <begin position="187"/>
        <end position="212"/>
    </location>
</feature>
<gene>
    <name evidence="11" type="ORF">O3H35_11290</name>
    <name evidence="10" type="ORF">O3H54_06190</name>
</gene>
<dbReference type="GO" id="GO:0005886">
    <property type="term" value="C:plasma membrane"/>
    <property type="evidence" value="ECO:0007669"/>
    <property type="project" value="UniProtKB-SubCell"/>
</dbReference>